<proteinExistence type="predicted"/>
<dbReference type="AlphaFoldDB" id="A0A917E823"/>
<feature type="transmembrane region" description="Helical" evidence="6">
    <location>
        <begin position="144"/>
        <end position="169"/>
    </location>
</feature>
<evidence type="ECO:0000256" key="5">
    <source>
        <dbReference type="ARBA" id="ARBA00023136"/>
    </source>
</evidence>
<evidence type="ECO:0000256" key="1">
    <source>
        <dbReference type="ARBA" id="ARBA00004651"/>
    </source>
</evidence>
<protein>
    <submittedName>
        <fullName evidence="7">Lysine transporter LysE</fullName>
    </submittedName>
</protein>
<reference evidence="7" key="1">
    <citation type="journal article" date="2014" name="Int. J. Syst. Evol. Microbiol.">
        <title>Complete genome sequence of Corynebacterium casei LMG S-19264T (=DSM 44701T), isolated from a smear-ripened cheese.</title>
        <authorList>
            <consortium name="US DOE Joint Genome Institute (JGI-PGF)"/>
            <person name="Walter F."/>
            <person name="Albersmeier A."/>
            <person name="Kalinowski J."/>
            <person name="Ruckert C."/>
        </authorList>
    </citation>
    <scope>NUCLEOTIDE SEQUENCE</scope>
    <source>
        <strain evidence="7">CGMCC 1.15367</strain>
    </source>
</reference>
<keyword evidence="3 6" id="KW-0812">Transmembrane</keyword>
<dbReference type="GO" id="GO:0005886">
    <property type="term" value="C:plasma membrane"/>
    <property type="evidence" value="ECO:0007669"/>
    <property type="project" value="UniProtKB-SubCell"/>
</dbReference>
<comment type="subcellular location">
    <subcellularLocation>
        <location evidence="1">Cell membrane</location>
        <topology evidence="1">Multi-pass membrane protein</topology>
    </subcellularLocation>
</comment>
<evidence type="ECO:0000256" key="3">
    <source>
        <dbReference type="ARBA" id="ARBA00022692"/>
    </source>
</evidence>
<dbReference type="PANTHER" id="PTHR30086">
    <property type="entry name" value="ARGININE EXPORTER PROTEIN ARGO"/>
    <property type="match status" value="1"/>
</dbReference>
<keyword evidence="5 6" id="KW-0472">Membrane</keyword>
<feature type="transmembrane region" description="Helical" evidence="6">
    <location>
        <begin position="71"/>
        <end position="88"/>
    </location>
</feature>
<dbReference type="RefSeq" id="WP_188910030.1">
    <property type="nucleotide sequence ID" value="NZ_BMIQ01000004.1"/>
</dbReference>
<dbReference type="Pfam" id="PF01810">
    <property type="entry name" value="LysE"/>
    <property type="match status" value="1"/>
</dbReference>
<name>A0A917E823_9HYPH</name>
<evidence type="ECO:0000256" key="6">
    <source>
        <dbReference type="SAM" id="Phobius"/>
    </source>
</evidence>
<dbReference type="Proteomes" id="UP000644699">
    <property type="component" value="Unassembled WGS sequence"/>
</dbReference>
<dbReference type="PANTHER" id="PTHR30086:SF20">
    <property type="entry name" value="ARGININE EXPORTER PROTEIN ARGO-RELATED"/>
    <property type="match status" value="1"/>
</dbReference>
<evidence type="ECO:0000313" key="7">
    <source>
        <dbReference type="EMBL" id="GGE09851.1"/>
    </source>
</evidence>
<keyword evidence="8" id="KW-1185">Reference proteome</keyword>
<organism evidence="7 8">
    <name type="scientific">Aureimonas endophytica</name>
    <dbReference type="NCBI Taxonomy" id="2027858"/>
    <lineage>
        <taxon>Bacteria</taxon>
        <taxon>Pseudomonadati</taxon>
        <taxon>Pseudomonadota</taxon>
        <taxon>Alphaproteobacteria</taxon>
        <taxon>Hyphomicrobiales</taxon>
        <taxon>Aurantimonadaceae</taxon>
        <taxon>Aureimonas</taxon>
    </lineage>
</organism>
<keyword evidence="4 6" id="KW-1133">Transmembrane helix</keyword>
<reference evidence="7" key="2">
    <citation type="submission" date="2020-09" db="EMBL/GenBank/DDBJ databases">
        <authorList>
            <person name="Sun Q."/>
            <person name="Zhou Y."/>
        </authorList>
    </citation>
    <scope>NUCLEOTIDE SEQUENCE</scope>
    <source>
        <strain evidence="7">CGMCC 1.15367</strain>
    </source>
</reference>
<feature type="transmembrane region" description="Helical" evidence="6">
    <location>
        <begin position="109"/>
        <end position="132"/>
    </location>
</feature>
<sequence length="205" mass="21186">MTLANVLAYCLALGIAAAIPGPGVVALVARALGSGFRHGLAFAAGLVLGDLTYLTAACFGLAMIAAAMGEVFVVIRYGAALYLAYLAWQLWRAGGRAAAIRSLASESALASVSAGYLVTLSNPKTIFFYLALLPTLLDLHAIDLGSFAALAVATILVLFAVMIAYAALAARARSALDRSRLLARLNRSAAAIMAGTAVWTVLRRA</sequence>
<feature type="transmembrane region" description="Helical" evidence="6">
    <location>
        <begin position="6"/>
        <end position="28"/>
    </location>
</feature>
<dbReference type="GO" id="GO:0015171">
    <property type="term" value="F:amino acid transmembrane transporter activity"/>
    <property type="evidence" value="ECO:0007669"/>
    <property type="project" value="TreeGrafter"/>
</dbReference>
<gene>
    <name evidence="7" type="ORF">GCM10011390_31160</name>
</gene>
<dbReference type="InterPro" id="IPR001123">
    <property type="entry name" value="LeuE-type"/>
</dbReference>
<evidence type="ECO:0000256" key="4">
    <source>
        <dbReference type="ARBA" id="ARBA00022989"/>
    </source>
</evidence>
<keyword evidence="2" id="KW-1003">Cell membrane</keyword>
<evidence type="ECO:0000313" key="8">
    <source>
        <dbReference type="Proteomes" id="UP000644699"/>
    </source>
</evidence>
<accession>A0A917E823</accession>
<comment type="caution">
    <text evidence="7">The sequence shown here is derived from an EMBL/GenBank/DDBJ whole genome shotgun (WGS) entry which is preliminary data.</text>
</comment>
<feature type="transmembrane region" description="Helical" evidence="6">
    <location>
        <begin position="40"/>
        <end position="65"/>
    </location>
</feature>
<dbReference type="EMBL" id="BMIQ01000004">
    <property type="protein sequence ID" value="GGE09851.1"/>
    <property type="molecule type" value="Genomic_DNA"/>
</dbReference>
<evidence type="ECO:0000256" key="2">
    <source>
        <dbReference type="ARBA" id="ARBA00022475"/>
    </source>
</evidence>